<protein>
    <submittedName>
        <fullName evidence="1">Uncharacterized protein</fullName>
    </submittedName>
</protein>
<dbReference type="EMBL" id="CM045768">
    <property type="protein sequence ID" value="KAI7982876.1"/>
    <property type="molecule type" value="Genomic_DNA"/>
</dbReference>
<evidence type="ECO:0000313" key="2">
    <source>
        <dbReference type="Proteomes" id="UP001060215"/>
    </source>
</evidence>
<reference evidence="1 2" key="1">
    <citation type="journal article" date="2022" name="Plant J.">
        <title>Chromosome-level genome of Camellia lanceoleosa provides a valuable resource for understanding genome evolution and self-incompatibility.</title>
        <authorList>
            <person name="Gong W."/>
            <person name="Xiao S."/>
            <person name="Wang L."/>
            <person name="Liao Z."/>
            <person name="Chang Y."/>
            <person name="Mo W."/>
            <person name="Hu G."/>
            <person name="Li W."/>
            <person name="Zhao G."/>
            <person name="Zhu H."/>
            <person name="Hu X."/>
            <person name="Ji K."/>
            <person name="Xiang X."/>
            <person name="Song Q."/>
            <person name="Yuan D."/>
            <person name="Jin S."/>
            <person name="Zhang L."/>
        </authorList>
    </citation>
    <scope>NUCLEOTIDE SEQUENCE [LARGE SCALE GENOMIC DNA]</scope>
    <source>
        <strain evidence="1">SQ_2022a</strain>
    </source>
</reference>
<sequence>MHRVLAQGPYAIQGVLLIVEYWRPTLILDRLRVSQFAVWVRLQGFPLECLTVVAGFQLGYIVGDVLRVDFDEASPHNLCFLRVRIGHTLGQCDVSFELAQEEIDSYLIEVNQCLNSVILMQEEQAMYTANMRVFAYHKDWRNSTVVGGEMATPTGQGDVPMEGLSVEERELILLGIPTQEGWHNLDDFVEEWERNWDVGL</sequence>
<gene>
    <name evidence="1" type="ORF">LOK49_LG15G01722</name>
</gene>
<dbReference type="Proteomes" id="UP001060215">
    <property type="component" value="Chromosome 11"/>
</dbReference>
<accession>A0ACC0F476</accession>
<evidence type="ECO:0000313" key="1">
    <source>
        <dbReference type="EMBL" id="KAI7982876.1"/>
    </source>
</evidence>
<keyword evidence="2" id="KW-1185">Reference proteome</keyword>
<proteinExistence type="predicted"/>
<comment type="caution">
    <text evidence="1">The sequence shown here is derived from an EMBL/GenBank/DDBJ whole genome shotgun (WGS) entry which is preliminary data.</text>
</comment>
<name>A0ACC0F476_9ERIC</name>
<organism evidence="1 2">
    <name type="scientific">Camellia lanceoleosa</name>
    <dbReference type="NCBI Taxonomy" id="1840588"/>
    <lineage>
        <taxon>Eukaryota</taxon>
        <taxon>Viridiplantae</taxon>
        <taxon>Streptophyta</taxon>
        <taxon>Embryophyta</taxon>
        <taxon>Tracheophyta</taxon>
        <taxon>Spermatophyta</taxon>
        <taxon>Magnoliopsida</taxon>
        <taxon>eudicotyledons</taxon>
        <taxon>Gunneridae</taxon>
        <taxon>Pentapetalae</taxon>
        <taxon>asterids</taxon>
        <taxon>Ericales</taxon>
        <taxon>Theaceae</taxon>
        <taxon>Camellia</taxon>
    </lineage>
</organism>